<evidence type="ECO:0000313" key="2">
    <source>
        <dbReference type="Proteomes" id="UP000824469"/>
    </source>
</evidence>
<gene>
    <name evidence="1" type="ORF">KI387_033931</name>
</gene>
<comment type="caution">
    <text evidence="1">The sequence shown here is derived from an EMBL/GenBank/DDBJ whole genome shotgun (WGS) entry which is preliminary data.</text>
</comment>
<name>A0AA38C2G4_TAXCH</name>
<accession>A0AA38C2G4</accession>
<sequence length="111" mass="12927">EKFLCRRRPPFINTRDCSISSPSFARPIRLTPQQMEENRVKGLCFNCDRKYGPRHKCVEKKLFYIDRGNEDDEEAEIIGEVEEPVEDEVEDHQPTIYCHALSGISTPQTLK</sequence>
<dbReference type="AlphaFoldDB" id="A0AA38C2G4"/>
<evidence type="ECO:0000313" key="1">
    <source>
        <dbReference type="EMBL" id="KAH9289814.1"/>
    </source>
</evidence>
<feature type="non-terminal residue" evidence="1">
    <location>
        <position position="111"/>
    </location>
</feature>
<proteinExistence type="predicted"/>
<keyword evidence="2" id="KW-1185">Reference proteome</keyword>
<protein>
    <submittedName>
        <fullName evidence="1">Uncharacterized protein</fullName>
    </submittedName>
</protein>
<dbReference type="Proteomes" id="UP000824469">
    <property type="component" value="Unassembled WGS sequence"/>
</dbReference>
<feature type="non-terminal residue" evidence="1">
    <location>
        <position position="1"/>
    </location>
</feature>
<dbReference type="EMBL" id="JAHRHJ020003813">
    <property type="protein sequence ID" value="KAH9289814.1"/>
    <property type="molecule type" value="Genomic_DNA"/>
</dbReference>
<reference evidence="1 2" key="1">
    <citation type="journal article" date="2021" name="Nat. Plants">
        <title>The Taxus genome provides insights into paclitaxel biosynthesis.</title>
        <authorList>
            <person name="Xiong X."/>
            <person name="Gou J."/>
            <person name="Liao Q."/>
            <person name="Li Y."/>
            <person name="Zhou Q."/>
            <person name="Bi G."/>
            <person name="Li C."/>
            <person name="Du R."/>
            <person name="Wang X."/>
            <person name="Sun T."/>
            <person name="Guo L."/>
            <person name="Liang H."/>
            <person name="Lu P."/>
            <person name="Wu Y."/>
            <person name="Zhang Z."/>
            <person name="Ro D.K."/>
            <person name="Shang Y."/>
            <person name="Huang S."/>
            <person name="Yan J."/>
        </authorList>
    </citation>
    <scope>NUCLEOTIDE SEQUENCE [LARGE SCALE GENOMIC DNA]</scope>
    <source>
        <strain evidence="1">Ta-2019</strain>
    </source>
</reference>
<organism evidence="1 2">
    <name type="scientific">Taxus chinensis</name>
    <name type="common">Chinese yew</name>
    <name type="synonym">Taxus wallichiana var. chinensis</name>
    <dbReference type="NCBI Taxonomy" id="29808"/>
    <lineage>
        <taxon>Eukaryota</taxon>
        <taxon>Viridiplantae</taxon>
        <taxon>Streptophyta</taxon>
        <taxon>Embryophyta</taxon>
        <taxon>Tracheophyta</taxon>
        <taxon>Spermatophyta</taxon>
        <taxon>Pinopsida</taxon>
        <taxon>Pinidae</taxon>
        <taxon>Conifers II</taxon>
        <taxon>Cupressales</taxon>
        <taxon>Taxaceae</taxon>
        <taxon>Taxus</taxon>
    </lineage>
</organism>